<evidence type="ECO:0000313" key="4">
    <source>
        <dbReference type="Proteomes" id="UP000029665"/>
    </source>
</evidence>
<name>A0A060SPF0_PYCCI</name>
<feature type="region of interest" description="Disordered" evidence="2">
    <location>
        <begin position="35"/>
        <end position="77"/>
    </location>
</feature>
<accession>A0A060SPF0</accession>
<dbReference type="PANTHER" id="PTHR47938:SF35">
    <property type="entry name" value="PENTATRICOPEPTIDE REPEAT-CONTAINING PROTEIN 4, MITOCHONDRIAL-RELATED"/>
    <property type="match status" value="1"/>
</dbReference>
<dbReference type="InterPro" id="IPR002885">
    <property type="entry name" value="PPR_rpt"/>
</dbReference>
<evidence type="ECO:0008006" key="5">
    <source>
        <dbReference type="Google" id="ProtNLM"/>
    </source>
</evidence>
<reference evidence="3" key="1">
    <citation type="submission" date="2014-01" db="EMBL/GenBank/DDBJ databases">
        <title>The genome of the white-rot fungus Pycnoporus cinnabarinus: a basidiomycete model with a versatile arsenal for lignocellulosic biomass breakdown.</title>
        <authorList>
            <person name="Levasseur A."/>
            <person name="Lomascolo A."/>
            <person name="Ruiz-Duenas F.J."/>
            <person name="Uzan E."/>
            <person name="Piumi F."/>
            <person name="Kues U."/>
            <person name="Ram A.F.J."/>
            <person name="Murat C."/>
            <person name="Haon M."/>
            <person name="Benoit I."/>
            <person name="Arfi Y."/>
            <person name="Chevret D."/>
            <person name="Drula E."/>
            <person name="Kwon M.J."/>
            <person name="Gouret P."/>
            <person name="Lesage-Meessen L."/>
            <person name="Lombard V."/>
            <person name="Mariette J."/>
            <person name="Noirot C."/>
            <person name="Park J."/>
            <person name="Patyshakuliyeva A."/>
            <person name="Wieneger R.A.B."/>
            <person name="Wosten H.A.B."/>
            <person name="Martin F."/>
            <person name="Coutinho P.M."/>
            <person name="de Vries R."/>
            <person name="Martinez A.T."/>
            <person name="Klopp C."/>
            <person name="Pontarotti P."/>
            <person name="Henrissat B."/>
            <person name="Record E."/>
        </authorList>
    </citation>
    <scope>NUCLEOTIDE SEQUENCE [LARGE SCALE GENOMIC DNA]</scope>
    <source>
        <strain evidence="3">BRFM137</strain>
    </source>
</reference>
<comment type="caution">
    <text evidence="3">The sequence shown here is derived from an EMBL/GenBank/DDBJ whole genome shotgun (WGS) entry which is preliminary data.</text>
</comment>
<proteinExistence type="predicted"/>
<evidence type="ECO:0000256" key="1">
    <source>
        <dbReference type="PROSITE-ProRule" id="PRU00708"/>
    </source>
</evidence>
<dbReference type="GO" id="GO:0140053">
    <property type="term" value="P:mitochondrial gene expression"/>
    <property type="evidence" value="ECO:0007669"/>
    <property type="project" value="TreeGrafter"/>
</dbReference>
<dbReference type="Gene3D" id="1.25.40.10">
    <property type="entry name" value="Tetratricopeptide repeat domain"/>
    <property type="match status" value="2"/>
</dbReference>
<dbReference type="Proteomes" id="UP000029665">
    <property type="component" value="Unassembled WGS sequence"/>
</dbReference>
<dbReference type="NCBIfam" id="TIGR00756">
    <property type="entry name" value="PPR"/>
    <property type="match status" value="1"/>
</dbReference>
<feature type="repeat" description="PPR" evidence="1">
    <location>
        <begin position="117"/>
        <end position="151"/>
    </location>
</feature>
<dbReference type="HOGENOM" id="CLU_627212_0_0_1"/>
<sequence length="437" mass="48430">MLRGARSSLNVVKHHALSAPALSRLLSIAPASGQASPAAATDLPPQATSNASSSRHVPAKRHSRPRYNTTCTDADGEQPKRLLQPHVLSQRLTRMCTDGRLDEALEYLKTLPLDSQNTAVWNTLISQAGSQRRTKLAYQIYIEMKRRGFKPNLITFATLMGAFAKISSWEKHTKLYESVHKTYQAFLDFIDAVKEHNPQSPQIAVAPVDAYIRVLARAADYQRAFDVWNALDEDGPLSPGIRTYSAMLFVCCLRGQTASGETAQSVRERAASDARLIWRQLVKRMERDESLVPDVILIDIMIRCLALGRPADHIVAFDILRDYVGLAKPGETAPPAQVELSPILLQDVLFLCQMAQKPRLCVHFVQQLMETQPTILDNGHMEQVLTAYGTLGAMGAITDASRALQTVEWMIEREVVHGEGTRIRPGLATFTLVLNAS</sequence>
<dbReference type="OrthoDB" id="185373at2759"/>
<evidence type="ECO:0000256" key="2">
    <source>
        <dbReference type="SAM" id="MobiDB-lite"/>
    </source>
</evidence>
<dbReference type="PROSITE" id="PS51375">
    <property type="entry name" value="PPR"/>
    <property type="match status" value="1"/>
</dbReference>
<dbReference type="STRING" id="5643.A0A060SPF0"/>
<organism evidence="3 4">
    <name type="scientific">Pycnoporus cinnabarinus</name>
    <name type="common">Cinnabar-red polypore</name>
    <name type="synonym">Trametes cinnabarina</name>
    <dbReference type="NCBI Taxonomy" id="5643"/>
    <lineage>
        <taxon>Eukaryota</taxon>
        <taxon>Fungi</taxon>
        <taxon>Dikarya</taxon>
        <taxon>Basidiomycota</taxon>
        <taxon>Agaricomycotina</taxon>
        <taxon>Agaricomycetes</taxon>
        <taxon>Polyporales</taxon>
        <taxon>Polyporaceae</taxon>
        <taxon>Trametes</taxon>
    </lineage>
</organism>
<dbReference type="GO" id="GO:0005739">
    <property type="term" value="C:mitochondrion"/>
    <property type="evidence" value="ECO:0007669"/>
    <property type="project" value="TreeGrafter"/>
</dbReference>
<gene>
    <name evidence="3" type="ORF">BN946_scf184470.g8</name>
</gene>
<keyword evidence="4" id="KW-1185">Reference proteome</keyword>
<dbReference type="PANTHER" id="PTHR47938">
    <property type="entry name" value="RESPIRATORY COMPLEX I CHAPERONE (CIA84), PUTATIVE (AFU_ORTHOLOGUE AFUA_2G06020)-RELATED"/>
    <property type="match status" value="1"/>
</dbReference>
<dbReference type="GO" id="GO:0003729">
    <property type="term" value="F:mRNA binding"/>
    <property type="evidence" value="ECO:0007669"/>
    <property type="project" value="TreeGrafter"/>
</dbReference>
<protein>
    <recommendedName>
        <fullName evidence="5">Pentacotripeptide-repeat region of PRORP domain-containing protein</fullName>
    </recommendedName>
</protein>
<dbReference type="InterPro" id="IPR011990">
    <property type="entry name" value="TPR-like_helical_dom_sf"/>
</dbReference>
<evidence type="ECO:0000313" key="3">
    <source>
        <dbReference type="EMBL" id="CDO76250.1"/>
    </source>
</evidence>
<dbReference type="AlphaFoldDB" id="A0A060SPF0"/>
<dbReference type="EMBL" id="CCBP010000354">
    <property type="protein sequence ID" value="CDO76250.1"/>
    <property type="molecule type" value="Genomic_DNA"/>
</dbReference>
<feature type="compositionally biased region" description="Polar residues" evidence="2">
    <location>
        <begin position="46"/>
        <end position="55"/>
    </location>
</feature>
<dbReference type="Pfam" id="PF13041">
    <property type="entry name" value="PPR_2"/>
    <property type="match status" value="1"/>
</dbReference>